<evidence type="ECO:0000256" key="6">
    <source>
        <dbReference type="RuleBase" id="RU003755"/>
    </source>
</evidence>
<feature type="transmembrane region" description="Helical" evidence="8">
    <location>
        <begin position="276"/>
        <end position="295"/>
    </location>
</feature>
<dbReference type="InParanoid" id="Q6BVL5"/>
<keyword evidence="10" id="KW-1185">Reference proteome</keyword>
<dbReference type="InterPro" id="IPR036259">
    <property type="entry name" value="MFS_trans_sf"/>
</dbReference>
<keyword evidence="5 8" id="KW-0472">Membrane</keyword>
<dbReference type="GO" id="GO:0016020">
    <property type="term" value="C:membrane"/>
    <property type="evidence" value="ECO:0007669"/>
    <property type="project" value="UniProtKB-SubCell"/>
</dbReference>
<dbReference type="GO" id="GO:0022857">
    <property type="term" value="F:transmembrane transporter activity"/>
    <property type="evidence" value="ECO:0007669"/>
    <property type="project" value="InterPro"/>
</dbReference>
<feature type="transmembrane region" description="Helical" evidence="8">
    <location>
        <begin position="189"/>
        <end position="211"/>
    </location>
</feature>
<dbReference type="HOGENOM" id="CLU_004790_4_3_1"/>
<keyword evidence="6" id="KW-0813">Transport</keyword>
<accession>Q6BVL5</accession>
<feature type="transmembrane region" description="Helical" evidence="8">
    <location>
        <begin position="301"/>
        <end position="322"/>
    </location>
</feature>
<dbReference type="OMA" id="MGACAIF"/>
<evidence type="ECO:0000256" key="3">
    <source>
        <dbReference type="ARBA" id="ARBA00022692"/>
    </source>
</evidence>
<organism evidence="9 10">
    <name type="scientific">Debaryomyces hansenii (strain ATCC 36239 / CBS 767 / BCRC 21394 / JCM 1990 / NBRC 0083 / IGC 2968)</name>
    <name type="common">Yeast</name>
    <name type="synonym">Torulaspora hansenii</name>
    <dbReference type="NCBI Taxonomy" id="284592"/>
    <lineage>
        <taxon>Eukaryota</taxon>
        <taxon>Fungi</taxon>
        <taxon>Dikarya</taxon>
        <taxon>Ascomycota</taxon>
        <taxon>Saccharomycotina</taxon>
        <taxon>Pichiomycetes</taxon>
        <taxon>Debaryomycetaceae</taxon>
        <taxon>Debaryomyces</taxon>
    </lineage>
</organism>
<dbReference type="PROSITE" id="PS01023">
    <property type="entry name" value="PTR2_2"/>
    <property type="match status" value="1"/>
</dbReference>
<feature type="transmembrane region" description="Helical" evidence="8">
    <location>
        <begin position="445"/>
        <end position="465"/>
    </location>
</feature>
<dbReference type="SUPFAM" id="SSF103473">
    <property type="entry name" value="MFS general substrate transporter"/>
    <property type="match status" value="1"/>
</dbReference>
<dbReference type="PANTHER" id="PTHR11654">
    <property type="entry name" value="OLIGOPEPTIDE TRANSPORTER-RELATED"/>
    <property type="match status" value="1"/>
</dbReference>
<dbReference type="RefSeq" id="XP_457754.2">
    <property type="nucleotide sequence ID" value="XM_457754.1"/>
</dbReference>
<reference evidence="9 10" key="1">
    <citation type="journal article" date="2004" name="Nature">
        <title>Genome evolution in yeasts.</title>
        <authorList>
            <consortium name="Genolevures"/>
            <person name="Dujon B."/>
            <person name="Sherman D."/>
            <person name="Fischer G."/>
            <person name="Durrens P."/>
            <person name="Casaregola S."/>
            <person name="Lafontaine I."/>
            <person name="de Montigny J."/>
            <person name="Marck C."/>
            <person name="Neuveglise C."/>
            <person name="Talla E."/>
            <person name="Goffard N."/>
            <person name="Frangeul L."/>
            <person name="Aigle M."/>
            <person name="Anthouard V."/>
            <person name="Babour A."/>
            <person name="Barbe V."/>
            <person name="Barnay S."/>
            <person name="Blanchin S."/>
            <person name="Beckerich J.M."/>
            <person name="Beyne E."/>
            <person name="Bleykasten C."/>
            <person name="Boisrame A."/>
            <person name="Boyer J."/>
            <person name="Cattolico L."/>
            <person name="Confanioleri F."/>
            <person name="de Daruvar A."/>
            <person name="Despons L."/>
            <person name="Fabre E."/>
            <person name="Fairhead C."/>
            <person name="Ferry-Dumazet H."/>
            <person name="Groppi A."/>
            <person name="Hantraye F."/>
            <person name="Hennequin C."/>
            <person name="Jauniaux N."/>
            <person name="Joyet P."/>
            <person name="Kachouri R."/>
            <person name="Kerrest A."/>
            <person name="Koszul R."/>
            <person name="Lemaire M."/>
            <person name="Lesur I."/>
            <person name="Ma L."/>
            <person name="Muller H."/>
            <person name="Nicaud J.M."/>
            <person name="Nikolski M."/>
            <person name="Oztas S."/>
            <person name="Ozier-Kalogeropoulos O."/>
            <person name="Pellenz S."/>
            <person name="Potier S."/>
            <person name="Richard G.F."/>
            <person name="Straub M.L."/>
            <person name="Suleau A."/>
            <person name="Swennene D."/>
            <person name="Tekaia F."/>
            <person name="Wesolowski-Louvel M."/>
            <person name="Westhof E."/>
            <person name="Wirth B."/>
            <person name="Zeniou-Meyer M."/>
            <person name="Zivanovic I."/>
            <person name="Bolotin-Fukuhara M."/>
            <person name="Thierry A."/>
            <person name="Bouchier C."/>
            <person name="Caudron B."/>
            <person name="Scarpelli C."/>
            <person name="Gaillardin C."/>
            <person name="Weissenbach J."/>
            <person name="Wincker P."/>
            <person name="Souciet J.L."/>
        </authorList>
    </citation>
    <scope>NUCLEOTIDE SEQUENCE [LARGE SCALE GENOMIC DNA]</scope>
    <source>
        <strain evidence="10">ATCC 36239 / CBS 767 / BCRC 21394 / JCM 1990 / NBRC 0083 / IGC 2968</strain>
    </source>
</reference>
<dbReference type="GeneID" id="2900409"/>
<dbReference type="GO" id="GO:0006857">
    <property type="term" value="P:oligopeptide transport"/>
    <property type="evidence" value="ECO:0007669"/>
    <property type="project" value="InterPro"/>
</dbReference>
<dbReference type="InterPro" id="IPR000109">
    <property type="entry name" value="POT_fam"/>
</dbReference>
<dbReference type="Gene3D" id="1.20.1250.20">
    <property type="entry name" value="MFS general substrate transporter like domains"/>
    <property type="match status" value="1"/>
</dbReference>
<dbReference type="InterPro" id="IPR018456">
    <property type="entry name" value="PTR2_symporter_CS"/>
</dbReference>
<feature type="region of interest" description="Disordered" evidence="7">
    <location>
        <begin position="1"/>
        <end position="59"/>
    </location>
</feature>
<feature type="transmembrane region" description="Helical" evidence="8">
    <location>
        <begin position="217"/>
        <end position="235"/>
    </location>
</feature>
<dbReference type="VEuPathDB" id="FungiDB:DEHA2C01650g"/>
<evidence type="ECO:0000313" key="10">
    <source>
        <dbReference type="Proteomes" id="UP000000599"/>
    </source>
</evidence>
<name>Q6BVL5_DEBHA</name>
<proteinExistence type="inferred from homology"/>
<comment type="similarity">
    <text evidence="2 6">Belongs to the major facilitator superfamily. Proton-dependent oligopeptide transporter (POT/PTR) (TC 2.A.17) family.</text>
</comment>
<dbReference type="OrthoDB" id="8904098at2759"/>
<feature type="transmembrane region" description="Helical" evidence="8">
    <location>
        <begin position="159"/>
        <end position="177"/>
    </location>
</feature>
<feature type="transmembrane region" description="Helical" evidence="8">
    <location>
        <begin position="559"/>
        <end position="582"/>
    </location>
</feature>
<evidence type="ECO:0000256" key="5">
    <source>
        <dbReference type="ARBA" id="ARBA00023136"/>
    </source>
</evidence>
<dbReference type="eggNOG" id="KOG1237">
    <property type="taxonomic scope" value="Eukaryota"/>
</dbReference>
<evidence type="ECO:0000256" key="1">
    <source>
        <dbReference type="ARBA" id="ARBA00004141"/>
    </source>
</evidence>
<protein>
    <submittedName>
        <fullName evidence="9">DEHA2C01650p</fullName>
    </submittedName>
</protein>
<comment type="subcellular location">
    <subcellularLocation>
        <location evidence="1 6">Membrane</location>
        <topology evidence="1 6">Multi-pass membrane protein</topology>
    </subcellularLocation>
</comment>
<evidence type="ECO:0000256" key="4">
    <source>
        <dbReference type="ARBA" id="ARBA00022989"/>
    </source>
</evidence>
<dbReference type="Proteomes" id="UP000000599">
    <property type="component" value="Chromosome C"/>
</dbReference>
<evidence type="ECO:0000256" key="8">
    <source>
        <dbReference type="SAM" id="Phobius"/>
    </source>
</evidence>
<evidence type="ECO:0000256" key="2">
    <source>
        <dbReference type="ARBA" id="ARBA00005982"/>
    </source>
</evidence>
<feature type="transmembrane region" description="Helical" evidence="8">
    <location>
        <begin position="588"/>
        <end position="607"/>
    </location>
</feature>
<feature type="compositionally biased region" description="Basic and acidic residues" evidence="7">
    <location>
        <begin position="9"/>
        <end position="19"/>
    </location>
</feature>
<keyword evidence="3 6" id="KW-0812">Transmembrane</keyword>
<evidence type="ECO:0000256" key="7">
    <source>
        <dbReference type="SAM" id="MobiDB-lite"/>
    </source>
</evidence>
<dbReference type="Pfam" id="PF00854">
    <property type="entry name" value="PTR2"/>
    <property type="match status" value="1"/>
</dbReference>
<gene>
    <name evidence="9" type="ordered locus">DEHA2C01650g</name>
</gene>
<dbReference type="KEGG" id="dha:DEHA2C01650g"/>
<keyword evidence="4 8" id="KW-1133">Transmembrane helix</keyword>
<dbReference type="EMBL" id="CR382135">
    <property type="protein sequence ID" value="CAG85785.2"/>
    <property type="molecule type" value="Genomic_DNA"/>
</dbReference>
<sequence>MGSMISISQDREKDSDKAKYKVNGKTQGEIEEARLNAVNEDDTNDSKTSSDEFEDEDIYDFDDSNNYSTNFVDEHNPMGLRRPTKQESSSLRRVLGRADWICYLLCVAEFAERASYYSCQTLLSNFVTNKLPEGSSTGKLMPGSVNPGALGLGVPTATAITYTLTFVAYVVPLYAGYVADAQIGKFKAIWIGVICGIVAHVLLVVAAAPAVIAGGHAIVPTALGVIMLAFGTGFIKPNLLPLLMDQYPESTDVIKVLPSGESVIVDRQKSLERMTLVFYWSINVGALFPIPSVYIERRIGFWFAFFIPIIIFLIIPFVFWFVHPKLKKEELQGSVLVNTNKILRVSFRGNWLKRLKQRTFWDYATPTNMRARGEGYFNIKKKKPITWTDQWVLDVKQIVNICKVFLYFVVFNLCDASSSGATPALTAQSGSMTSDGTPNDMYSNFSAMSIVALIPILDYGIYPLLRKWKINFWPSWRITLGFLLAALTQAAAAIIQKEIYNTIECGEHATECVENGIVAPINAWVSVTPYILSAAGECFANTSAYELGYTRAPSHMKGFVQALFLFSTGIAAAIADAISPALKDPNLVWYFAALAIVGGVFTVLFFIHFRNLHKTMEHESKIRAILMRKQEGEITLELNNMESVTSTTCVAVKQL</sequence>
<evidence type="ECO:0000313" key="9">
    <source>
        <dbReference type="EMBL" id="CAG85785.2"/>
    </source>
</evidence>
<dbReference type="AlphaFoldDB" id="Q6BVL5"/>